<organism evidence="1 2">
    <name type="scientific">Lentinula aff. lateritia</name>
    <dbReference type="NCBI Taxonomy" id="2804960"/>
    <lineage>
        <taxon>Eukaryota</taxon>
        <taxon>Fungi</taxon>
        <taxon>Dikarya</taxon>
        <taxon>Basidiomycota</taxon>
        <taxon>Agaricomycotina</taxon>
        <taxon>Agaricomycetes</taxon>
        <taxon>Agaricomycetidae</taxon>
        <taxon>Agaricales</taxon>
        <taxon>Marasmiineae</taxon>
        <taxon>Omphalotaceae</taxon>
        <taxon>Lentinula</taxon>
    </lineage>
</organism>
<dbReference type="EMBL" id="MU795602">
    <property type="protein sequence ID" value="KAJ3805426.1"/>
    <property type="molecule type" value="Genomic_DNA"/>
</dbReference>
<proteinExistence type="predicted"/>
<dbReference type="Proteomes" id="UP001163835">
    <property type="component" value="Unassembled WGS sequence"/>
</dbReference>
<accession>A0ACC1TLE0</accession>
<evidence type="ECO:0000313" key="2">
    <source>
        <dbReference type="Proteomes" id="UP001163835"/>
    </source>
</evidence>
<reference evidence="1" key="1">
    <citation type="submission" date="2022-09" db="EMBL/GenBank/DDBJ databases">
        <title>A Global Phylogenomic Analysis of the Shiitake Genus Lentinula.</title>
        <authorList>
            <consortium name="DOE Joint Genome Institute"/>
            <person name="Sierra-Patev S."/>
            <person name="Min B."/>
            <person name="Naranjo-Ortiz M."/>
            <person name="Looney B."/>
            <person name="Konkel Z."/>
            <person name="Slot J.C."/>
            <person name="Sakamoto Y."/>
            <person name="Steenwyk J.L."/>
            <person name="Rokas A."/>
            <person name="Carro J."/>
            <person name="Camarero S."/>
            <person name="Ferreira P."/>
            <person name="Molpeceres G."/>
            <person name="Ruiz-Duenas F.J."/>
            <person name="Serrano A."/>
            <person name="Henrissat B."/>
            <person name="Drula E."/>
            <person name="Hughes K.W."/>
            <person name="Mata J.L."/>
            <person name="Ishikawa N.K."/>
            <person name="Vargas-Isla R."/>
            <person name="Ushijima S."/>
            <person name="Smith C.A."/>
            <person name="Ahrendt S."/>
            <person name="Andreopoulos W."/>
            <person name="He G."/>
            <person name="Labutti K."/>
            <person name="Lipzen A."/>
            <person name="Ng V."/>
            <person name="Riley R."/>
            <person name="Sandor L."/>
            <person name="Barry K."/>
            <person name="Martinez A.T."/>
            <person name="Xiao Y."/>
            <person name="Gibbons J.G."/>
            <person name="Terashima K."/>
            <person name="Grigoriev I.V."/>
            <person name="Hibbett D.S."/>
        </authorList>
    </citation>
    <scope>NUCLEOTIDE SEQUENCE</scope>
    <source>
        <strain evidence="1">TMI1499</strain>
    </source>
</reference>
<sequence>MRDTALISNMATWLLKLLPNNPQWVLRFQCFYPVVPPGLMHTTIVPAGFEKPGEFENALWDAIPLYIALGYHSASSLKYRIYKFSRKMRYFIPRPMLDAQKWHNALKKAKISADCEKVYDKGCALLSKQRIPCYTEGFNQLRKQYPHLPLSYGTLWNRAQGSHQHPQKAHLEQQLLSPNQEQILETGHPISKRGVQKKAEVLIGKKPNQNWVYEFIRWNPTITLGKPSGLDPK</sequence>
<keyword evidence="2" id="KW-1185">Reference proteome</keyword>
<name>A0ACC1TLE0_9AGAR</name>
<protein>
    <submittedName>
        <fullName evidence="1">Uncharacterized protein</fullName>
    </submittedName>
</protein>
<gene>
    <name evidence="1" type="ORF">F5876DRAFT_69809</name>
</gene>
<comment type="caution">
    <text evidence="1">The sequence shown here is derived from an EMBL/GenBank/DDBJ whole genome shotgun (WGS) entry which is preliminary data.</text>
</comment>
<evidence type="ECO:0000313" key="1">
    <source>
        <dbReference type="EMBL" id="KAJ3805426.1"/>
    </source>
</evidence>